<feature type="region of interest" description="Disordered" evidence="7">
    <location>
        <begin position="120"/>
        <end position="146"/>
    </location>
</feature>
<evidence type="ECO:0000256" key="2">
    <source>
        <dbReference type="ARBA" id="ARBA00011028"/>
    </source>
</evidence>
<dbReference type="InterPro" id="IPR006311">
    <property type="entry name" value="TAT_signal"/>
</dbReference>
<evidence type="ECO:0000256" key="8">
    <source>
        <dbReference type="SAM" id="SignalP"/>
    </source>
</evidence>
<dbReference type="InterPro" id="IPR006129">
    <property type="entry name" value="AdhesinB"/>
</dbReference>
<evidence type="ECO:0000256" key="3">
    <source>
        <dbReference type="ARBA" id="ARBA00022448"/>
    </source>
</evidence>
<dbReference type="InterPro" id="IPR050492">
    <property type="entry name" value="Bact_metal-bind_prot9"/>
</dbReference>
<comment type="similarity">
    <text evidence="2 6">Belongs to the bacterial solute-binding protein 9 family.</text>
</comment>
<comment type="subcellular location">
    <subcellularLocation>
        <location evidence="1">Cell envelope</location>
    </subcellularLocation>
</comment>
<name>A0A934HMI8_9RHOB</name>
<evidence type="ECO:0000256" key="5">
    <source>
        <dbReference type="ARBA" id="ARBA00022729"/>
    </source>
</evidence>
<dbReference type="SUPFAM" id="SSF53807">
    <property type="entry name" value="Helical backbone' metal receptor"/>
    <property type="match status" value="1"/>
</dbReference>
<dbReference type="PROSITE" id="PS51318">
    <property type="entry name" value="TAT"/>
    <property type="match status" value="1"/>
</dbReference>
<dbReference type="PANTHER" id="PTHR42953">
    <property type="entry name" value="HIGH-AFFINITY ZINC UPTAKE SYSTEM PROTEIN ZNUA-RELATED"/>
    <property type="match status" value="1"/>
</dbReference>
<dbReference type="PRINTS" id="PR00690">
    <property type="entry name" value="ADHESNFAMILY"/>
</dbReference>
<feature type="signal peptide" evidence="8">
    <location>
        <begin position="1"/>
        <end position="27"/>
    </location>
</feature>
<dbReference type="GO" id="GO:0030313">
    <property type="term" value="C:cell envelope"/>
    <property type="evidence" value="ECO:0007669"/>
    <property type="project" value="UniProtKB-SubCell"/>
</dbReference>
<organism evidence="9 10">
    <name type="scientific">Pontibaca salina</name>
    <dbReference type="NCBI Taxonomy" id="2795731"/>
    <lineage>
        <taxon>Bacteria</taxon>
        <taxon>Pseudomonadati</taxon>
        <taxon>Pseudomonadota</taxon>
        <taxon>Alphaproteobacteria</taxon>
        <taxon>Rhodobacterales</taxon>
        <taxon>Roseobacteraceae</taxon>
        <taxon>Pontibaca</taxon>
    </lineage>
</organism>
<dbReference type="EMBL" id="JAEIJD010000014">
    <property type="protein sequence ID" value="MBI6630828.1"/>
    <property type="molecule type" value="Genomic_DNA"/>
</dbReference>
<dbReference type="GO" id="GO:0030001">
    <property type="term" value="P:metal ion transport"/>
    <property type="evidence" value="ECO:0007669"/>
    <property type="project" value="InterPro"/>
</dbReference>
<dbReference type="PANTHER" id="PTHR42953:SF1">
    <property type="entry name" value="METAL-BINDING PROTEIN HI_0362-RELATED"/>
    <property type="match status" value="1"/>
</dbReference>
<dbReference type="AlphaFoldDB" id="A0A934HMI8"/>
<dbReference type="RefSeq" id="WP_198686853.1">
    <property type="nucleotide sequence ID" value="NZ_JAEIJD010000014.1"/>
</dbReference>
<keyword evidence="4" id="KW-0479">Metal-binding</keyword>
<keyword evidence="10" id="KW-1185">Reference proteome</keyword>
<accession>A0A934HMI8</accession>
<dbReference type="PRINTS" id="PR00691">
    <property type="entry name" value="ADHESINB"/>
</dbReference>
<evidence type="ECO:0000313" key="10">
    <source>
        <dbReference type="Proteomes" id="UP000613255"/>
    </source>
</evidence>
<dbReference type="GO" id="GO:0046872">
    <property type="term" value="F:metal ion binding"/>
    <property type="evidence" value="ECO:0007669"/>
    <property type="project" value="UniProtKB-KW"/>
</dbReference>
<reference evidence="9" key="1">
    <citation type="submission" date="2020-12" db="EMBL/GenBank/DDBJ databases">
        <title>Pontibaca salina gen. nov., sp. nov., isolated from marine sediment.</title>
        <authorList>
            <person name="Bo J."/>
            <person name="Wang S."/>
            <person name="Song X."/>
            <person name="Du Z."/>
        </authorList>
    </citation>
    <scope>NUCLEOTIDE SEQUENCE</scope>
    <source>
        <strain evidence="9">S1109L</strain>
    </source>
</reference>
<protein>
    <submittedName>
        <fullName evidence="9">Zinc ABC transporter substrate-binding protein</fullName>
    </submittedName>
</protein>
<dbReference type="GO" id="GO:0007155">
    <property type="term" value="P:cell adhesion"/>
    <property type="evidence" value="ECO:0007669"/>
    <property type="project" value="InterPro"/>
</dbReference>
<evidence type="ECO:0000256" key="4">
    <source>
        <dbReference type="ARBA" id="ARBA00022723"/>
    </source>
</evidence>
<gene>
    <name evidence="9" type="ORF">JAO82_13155</name>
</gene>
<keyword evidence="5 8" id="KW-0732">Signal</keyword>
<dbReference type="Pfam" id="PF01297">
    <property type="entry name" value="ZnuA"/>
    <property type="match status" value="1"/>
</dbReference>
<evidence type="ECO:0000313" key="9">
    <source>
        <dbReference type="EMBL" id="MBI6630828.1"/>
    </source>
</evidence>
<proteinExistence type="inferred from homology"/>
<feature type="chain" id="PRO_5036698026" evidence="8">
    <location>
        <begin position="28"/>
        <end position="320"/>
    </location>
</feature>
<dbReference type="InterPro" id="IPR006128">
    <property type="entry name" value="Lipoprotein_PsaA-like"/>
</dbReference>
<keyword evidence="3 6" id="KW-0813">Transport</keyword>
<feature type="compositionally biased region" description="Basic and acidic residues" evidence="7">
    <location>
        <begin position="125"/>
        <end position="146"/>
    </location>
</feature>
<comment type="caution">
    <text evidence="9">The sequence shown here is derived from an EMBL/GenBank/DDBJ whole genome shotgun (WGS) entry which is preliminary data.</text>
</comment>
<dbReference type="InterPro" id="IPR006127">
    <property type="entry name" value="ZnuA-like"/>
</dbReference>
<dbReference type="Gene3D" id="3.40.50.1980">
    <property type="entry name" value="Nitrogenase molybdenum iron protein domain"/>
    <property type="match status" value="2"/>
</dbReference>
<sequence>MTTRRTLLKSATALAALVLVAPLAAQSAEPTRVVSSFSILGDMVERIGAEHVAVTTLVGPNGDAHVYQPTPQAAGAVSEAEILVVNGLQFEGWIDRLIDATDFNGTHVVATVGIEPIAYDDDHDEHDHAHGDDDHDDAHGHHDHGAYDPHAWQSLANAVTYVNNITAALAQTDPENAVTFYQNRAAYVAEIEALDIEIGSIVAGLSEDRRTVVTSHDAFQYFARDYGLTFLAPHGISTESEASAQDVARLIEQMRDEGITAVFFENISDTRLLEQIANETGATIGGTLYPEALSELDGPAPTYLDMMRHNATTLAQALGS</sequence>
<dbReference type="Proteomes" id="UP000613255">
    <property type="component" value="Unassembled WGS sequence"/>
</dbReference>
<evidence type="ECO:0000256" key="1">
    <source>
        <dbReference type="ARBA" id="ARBA00004196"/>
    </source>
</evidence>
<evidence type="ECO:0000256" key="7">
    <source>
        <dbReference type="SAM" id="MobiDB-lite"/>
    </source>
</evidence>
<evidence type="ECO:0000256" key="6">
    <source>
        <dbReference type="RuleBase" id="RU003512"/>
    </source>
</evidence>